<reference evidence="10" key="1">
    <citation type="submission" date="2023-03" db="UniProtKB">
        <authorList>
            <consortium name="EnsemblPlants"/>
        </authorList>
    </citation>
    <scope>IDENTIFICATION</scope>
</reference>
<dbReference type="GeneID" id="103495781"/>
<dbReference type="KEGG" id="cmo:103495781"/>
<dbReference type="EnsemblPlants" id="MELO3C004350.2.1">
    <property type="protein sequence ID" value="MELO3C004350.2.1"/>
    <property type="gene ID" value="MELO3C004350.2"/>
</dbReference>
<dbReference type="RefSeq" id="XP_008455669.1">
    <property type="nucleotide sequence ID" value="XM_008457447.2"/>
</dbReference>
<dbReference type="GO" id="GO:0042254">
    <property type="term" value="P:ribosome biogenesis"/>
    <property type="evidence" value="ECO:0007669"/>
    <property type="project" value="UniProtKB-KW"/>
</dbReference>
<accession>A0A1S3C2P1</accession>
<dbReference type="InterPro" id="IPR045056">
    <property type="entry name" value="Nop56/Nop58"/>
</dbReference>
<dbReference type="Pfam" id="PF08156">
    <property type="entry name" value="NOP5NT"/>
    <property type="match status" value="1"/>
</dbReference>
<dbReference type="Gene3D" id="1.10.287.4070">
    <property type="match status" value="1"/>
</dbReference>
<keyword evidence="4" id="KW-0690">Ribosome biogenesis</keyword>
<dbReference type="Proteomes" id="UP001652600">
    <property type="component" value="Chromosome 5"/>
</dbReference>
<dbReference type="AlphaFoldDB" id="A0A1S3C2P1"/>
<dbReference type="SUPFAM" id="SSF89124">
    <property type="entry name" value="Nop domain"/>
    <property type="match status" value="1"/>
</dbReference>
<dbReference type="InterPro" id="IPR012974">
    <property type="entry name" value="NOP58/56_N"/>
</dbReference>
<organism evidence="11 12">
    <name type="scientific">Cucumis melo</name>
    <name type="common">Muskmelon</name>
    <dbReference type="NCBI Taxonomy" id="3656"/>
    <lineage>
        <taxon>Eukaryota</taxon>
        <taxon>Viridiplantae</taxon>
        <taxon>Streptophyta</taxon>
        <taxon>Embryophyta</taxon>
        <taxon>Tracheophyta</taxon>
        <taxon>Spermatophyta</taxon>
        <taxon>Magnoliopsida</taxon>
        <taxon>eudicotyledons</taxon>
        <taxon>Gunneridae</taxon>
        <taxon>Pentapetalae</taxon>
        <taxon>rosids</taxon>
        <taxon>fabids</taxon>
        <taxon>Cucurbitales</taxon>
        <taxon>Cucurbitaceae</taxon>
        <taxon>Benincaseae</taxon>
        <taxon>Cucumis</taxon>
    </lineage>
</organism>
<dbReference type="SMR" id="A0A1S3C2P1"/>
<name>A0A1S3C2P1_CUCME</name>
<dbReference type="InParanoid" id="A0A1S3C2P1"/>
<evidence type="ECO:0000313" key="11">
    <source>
        <dbReference type="Proteomes" id="UP001652600"/>
    </source>
</evidence>
<protein>
    <recommendedName>
        <fullName evidence="3">Nucleolar protein 58</fullName>
    </recommendedName>
</protein>
<evidence type="ECO:0000256" key="3">
    <source>
        <dbReference type="ARBA" id="ARBA00020379"/>
    </source>
</evidence>
<dbReference type="PANTHER" id="PTHR10894:SF1">
    <property type="entry name" value="NUCLEOLAR PROTEIN 58"/>
    <property type="match status" value="1"/>
</dbReference>
<comment type="subcellular location">
    <subcellularLocation>
        <location evidence="1">Nucleus</location>
        <location evidence="1">Nucleolus</location>
    </subcellularLocation>
</comment>
<dbReference type="Gene3D" id="1.10.246.90">
    <property type="entry name" value="Nop domain"/>
    <property type="match status" value="1"/>
</dbReference>
<dbReference type="OrthoDB" id="6780543at2759"/>
<evidence type="ECO:0000256" key="2">
    <source>
        <dbReference type="ARBA" id="ARBA00009211"/>
    </source>
</evidence>
<proteinExistence type="inferred from homology"/>
<keyword evidence="11" id="KW-1185">Reference proteome</keyword>
<dbReference type="FunFam" id="1.10.287.4070:FF:000001">
    <property type="entry name" value="Probable Nucleolar protein 58"/>
    <property type="match status" value="1"/>
</dbReference>
<keyword evidence="5" id="KW-0539">Nucleus</keyword>
<feature type="compositionally biased region" description="Basic residues" evidence="8">
    <location>
        <begin position="543"/>
        <end position="554"/>
    </location>
</feature>
<dbReference type="InterPro" id="IPR002687">
    <property type="entry name" value="Nop_dom"/>
</dbReference>
<gene>
    <name evidence="12" type="primary">LOC103495781</name>
    <name evidence="10" type="synonym">103495781</name>
</gene>
<evidence type="ECO:0000313" key="10">
    <source>
        <dbReference type="EnsemblPlants" id="MELO3C004350.2.1"/>
    </source>
</evidence>
<feature type="domain" description="Nop" evidence="9">
    <location>
        <begin position="280"/>
        <end position="398"/>
    </location>
</feature>
<reference evidence="12" key="2">
    <citation type="submission" date="2025-04" db="UniProtKB">
        <authorList>
            <consortium name="RefSeq"/>
        </authorList>
    </citation>
    <scope>IDENTIFICATION</scope>
</reference>
<evidence type="ECO:0000256" key="4">
    <source>
        <dbReference type="ARBA" id="ARBA00022517"/>
    </source>
</evidence>
<feature type="region of interest" description="Disordered" evidence="8">
    <location>
        <begin position="450"/>
        <end position="554"/>
    </location>
</feature>
<sequence length="554" mass="61627">MLVLFETSAGFALFKVLDEGKLSKVEDLSKDFSNAESARQIVKLKAFSKFENMSEALEATTLLIDSKPSKGLRKFLRANCDGETLGVADSKLGNIIKEKLQIDCVHNNSVMELIRGLRNQLNELIAGLAVQDLAPMSLGLSHSLSRYKLKFSADKVDTMIIQAIGLLDDLDKELNTYAMRVREWYGWHFPELAKIIQDNIQYAKTVKLMGNRENAAKLDFSEILPEEVESELKEASMISMGTEVSELDLINIKELCDQVLSLSEYRAQLYDYLKSRMNTIAPNLTALVGELVGARLIAHGGSLLNLAKQPGSTVQILGAEKALFRALKTKHATPKYGLIYHASLIGQAAPKLKGKISRSLAAKTALAIRCDALGDGQDNTMGLESRAKLEARLRSLEGKELGHVAGSAKGKPKIEAYDKDRKKSIGGLITAAKTYNPAADSLLGKLEKANEEEAEAPVTGEEKKEKKKKKKRVEEEDAVMEEDSKPAVENVGKDEKKKKKKKRTEEVEEVQNGSEEKEKEKKKKKKRKHDEDEEEEAEQPSKKKEKKKKKKSQE</sequence>
<dbReference type="eggNOG" id="KOG2572">
    <property type="taxonomic scope" value="Eukaryota"/>
</dbReference>
<dbReference type="PROSITE" id="PS51358">
    <property type="entry name" value="NOP"/>
    <property type="match status" value="1"/>
</dbReference>
<dbReference type="InterPro" id="IPR042239">
    <property type="entry name" value="Nop_C"/>
</dbReference>
<dbReference type="SMART" id="SM00931">
    <property type="entry name" value="NOSIC"/>
    <property type="match status" value="1"/>
</dbReference>
<evidence type="ECO:0000256" key="7">
    <source>
        <dbReference type="ARBA" id="ARBA00024837"/>
    </source>
</evidence>
<keyword evidence="6" id="KW-0687">Ribonucleoprotein</keyword>
<dbReference type="GO" id="GO:0031428">
    <property type="term" value="C:box C/D methylation guide snoRNP complex"/>
    <property type="evidence" value="ECO:0007669"/>
    <property type="project" value="InterPro"/>
</dbReference>
<dbReference type="GO" id="GO:0030515">
    <property type="term" value="F:snoRNA binding"/>
    <property type="evidence" value="ECO:0007669"/>
    <property type="project" value="InterPro"/>
</dbReference>
<evidence type="ECO:0000256" key="6">
    <source>
        <dbReference type="ARBA" id="ARBA00023274"/>
    </source>
</evidence>
<dbReference type="InterPro" id="IPR036070">
    <property type="entry name" value="Nop_dom_sf"/>
</dbReference>
<evidence type="ECO:0000259" key="9">
    <source>
        <dbReference type="PROSITE" id="PS51358"/>
    </source>
</evidence>
<dbReference type="Gramene" id="MELO3C004350.2.1">
    <property type="protein sequence ID" value="MELO3C004350.2.1"/>
    <property type="gene ID" value="MELO3C004350.2"/>
</dbReference>
<dbReference type="InterPro" id="IPR012976">
    <property type="entry name" value="NOSIC"/>
</dbReference>
<feature type="compositionally biased region" description="Basic and acidic residues" evidence="8">
    <location>
        <begin position="482"/>
        <end position="495"/>
    </location>
</feature>
<evidence type="ECO:0000256" key="8">
    <source>
        <dbReference type="SAM" id="MobiDB-lite"/>
    </source>
</evidence>
<evidence type="ECO:0000256" key="5">
    <source>
        <dbReference type="ARBA" id="ARBA00023242"/>
    </source>
</evidence>
<dbReference type="PANTHER" id="PTHR10894">
    <property type="entry name" value="NUCLEOLAR PROTEIN 5 NUCLEOLAR PROTEIN NOP5 NOP58"/>
    <property type="match status" value="1"/>
</dbReference>
<dbReference type="GO" id="GO:0032040">
    <property type="term" value="C:small-subunit processome"/>
    <property type="evidence" value="ECO:0007669"/>
    <property type="project" value="InterPro"/>
</dbReference>
<evidence type="ECO:0000313" key="12">
    <source>
        <dbReference type="RefSeq" id="XP_008455669.1"/>
    </source>
</evidence>
<comment type="similarity">
    <text evidence="2">Belongs to the NOP5/NOP56 family.</text>
</comment>
<dbReference type="Pfam" id="PF01798">
    <property type="entry name" value="Nop"/>
    <property type="match status" value="1"/>
</dbReference>
<dbReference type="FunFam" id="1.10.246.90:FF:000003">
    <property type="entry name" value="Nucleolar protein 58"/>
    <property type="match status" value="1"/>
</dbReference>
<comment type="function">
    <text evidence="7">Required for pre-18S rRNA processing. May bind microtubules.</text>
</comment>
<evidence type="ECO:0000256" key="1">
    <source>
        <dbReference type="ARBA" id="ARBA00004604"/>
    </source>
</evidence>